<name>H8L1F5_FRAAD</name>
<dbReference type="GO" id="GO:0009898">
    <property type="term" value="C:cytoplasmic side of plasma membrane"/>
    <property type="evidence" value="ECO:0007669"/>
    <property type="project" value="TreeGrafter"/>
</dbReference>
<dbReference type="GO" id="GO:0051782">
    <property type="term" value="P:negative regulation of cell division"/>
    <property type="evidence" value="ECO:0007669"/>
    <property type="project" value="TreeGrafter"/>
</dbReference>
<dbReference type="eggNOG" id="COG2197">
    <property type="taxonomic scope" value="Bacteria"/>
</dbReference>
<dbReference type="Gene3D" id="3.40.50.300">
    <property type="entry name" value="P-loop containing nucleotide triphosphate hydrolases"/>
    <property type="match status" value="1"/>
</dbReference>
<dbReference type="HOGENOM" id="CLU_043017_1_0_6"/>
<dbReference type="STRING" id="767434.Fraau_0186"/>
<dbReference type="SUPFAM" id="SSF52540">
    <property type="entry name" value="P-loop containing nucleoside triphosphate hydrolases"/>
    <property type="match status" value="1"/>
</dbReference>
<keyword evidence="2" id="KW-1185">Reference proteome</keyword>
<dbReference type="AlphaFoldDB" id="H8L1F5"/>
<dbReference type="GO" id="GO:0005829">
    <property type="term" value="C:cytosol"/>
    <property type="evidence" value="ECO:0007669"/>
    <property type="project" value="TreeGrafter"/>
</dbReference>
<dbReference type="InterPro" id="IPR050625">
    <property type="entry name" value="ParA/MinD_ATPase"/>
</dbReference>
<dbReference type="GO" id="GO:0005524">
    <property type="term" value="F:ATP binding"/>
    <property type="evidence" value="ECO:0007669"/>
    <property type="project" value="TreeGrafter"/>
</dbReference>
<dbReference type="Gene3D" id="3.40.50.2300">
    <property type="match status" value="1"/>
</dbReference>
<sequence>MSFKPFMSTLPPTTTASMTWFVYAPRNAVHEILMQAAPDGTTCEWVDSNTTSAEELAGKLPPSAVVVIKFAPDLVEFSTHACRIFRTRRPDIHMIGSGRYSEGVMIVAAMRAGAREFIDITATSEEIRHQLLQILHQMGREDNEAISTATSRAKLVLLIGARAGVGSSTLAAHFAVQAQLHMAGADHSEKSHEVMLLDLGRPAGDAYLNLGLSSQFHYDDALRDVDRLDATLIRAVIAQHPNKLRVLGQPADCLEAPRGGPPAMALIDRLRRHTDLIVADLGGLAPSQIPSPLLQAADKIWVLTTPDMSSIMSLDHLLKRISPDLPRDNRIGLVVNRHHEHTGIDPRQLASRFDLPLLAILPDSQRGLRSSINQGRLVHELHPRHKYLQAIRRLLPLIGLAGPAAAPSWLGRLQAATRASR</sequence>
<evidence type="ECO:0000313" key="2">
    <source>
        <dbReference type="Proteomes" id="UP000005234"/>
    </source>
</evidence>
<dbReference type="PANTHER" id="PTHR43384:SF13">
    <property type="entry name" value="SLR0110 PROTEIN"/>
    <property type="match status" value="1"/>
</dbReference>
<evidence type="ECO:0000313" key="1">
    <source>
        <dbReference type="EMBL" id="AFC84683.1"/>
    </source>
</evidence>
<dbReference type="Proteomes" id="UP000005234">
    <property type="component" value="Chromosome"/>
</dbReference>
<dbReference type="OrthoDB" id="5813333at2"/>
<dbReference type="PANTHER" id="PTHR43384">
    <property type="entry name" value="SEPTUM SITE-DETERMINING PROTEIN MIND HOMOLOG, CHLOROPLASTIC-RELATED"/>
    <property type="match status" value="1"/>
</dbReference>
<proteinExistence type="predicted"/>
<accession>H8L1F5</accession>
<dbReference type="InterPro" id="IPR027417">
    <property type="entry name" value="P-loop_NTPase"/>
</dbReference>
<reference evidence="1" key="1">
    <citation type="submission" date="2012-02" db="EMBL/GenBank/DDBJ databases">
        <title>The complete genome of Frateuria aurantia DSM 6220.</title>
        <authorList>
            <consortium name="US DOE Joint Genome Institute (JGI-PGF)"/>
            <person name="Lucas S."/>
            <person name="Copeland A."/>
            <person name="Lapidus A."/>
            <person name="Glavina del Rio T."/>
            <person name="Dalin E."/>
            <person name="Tice H."/>
            <person name="Bruce D."/>
            <person name="Goodwin L."/>
            <person name="Pitluck S."/>
            <person name="Peters L."/>
            <person name="Ovchinnikova G."/>
            <person name="Teshima H."/>
            <person name="Kyrpides N."/>
            <person name="Mavromatis K."/>
            <person name="Ivanova N."/>
            <person name="Brettin T."/>
            <person name="Detter J.C."/>
            <person name="Han C."/>
            <person name="Larimer F."/>
            <person name="Land M."/>
            <person name="Hauser L."/>
            <person name="Markowitz V."/>
            <person name="Cheng J.-F."/>
            <person name="Hugenholtz P."/>
            <person name="Woyke T."/>
            <person name="Wu D."/>
            <person name="Brambilla E."/>
            <person name="Klenk H.-P."/>
            <person name="Eisen J.A."/>
        </authorList>
    </citation>
    <scope>NUCLEOTIDE SEQUENCE</scope>
    <source>
        <strain evidence="1">DSM 6220</strain>
    </source>
</reference>
<protein>
    <submittedName>
        <fullName evidence="1">Flp pilus assembly protein, ATPase CpaE</fullName>
    </submittedName>
</protein>
<dbReference type="RefSeq" id="WP_014401689.1">
    <property type="nucleotide sequence ID" value="NC_017033.1"/>
</dbReference>
<gene>
    <name evidence="1" type="ordered locus">Fraau_0186</name>
</gene>
<dbReference type="KEGG" id="fau:Fraau_0186"/>
<dbReference type="GO" id="GO:0016887">
    <property type="term" value="F:ATP hydrolysis activity"/>
    <property type="evidence" value="ECO:0007669"/>
    <property type="project" value="TreeGrafter"/>
</dbReference>
<organism evidence="1 2">
    <name type="scientific">Frateuria aurantia (strain ATCC 33424 / DSM 6220 / KCTC 2777 / LMG 1558 / NBRC 3245 / NCIMB 13370)</name>
    <name type="common">Acetobacter aurantius</name>
    <dbReference type="NCBI Taxonomy" id="767434"/>
    <lineage>
        <taxon>Bacteria</taxon>
        <taxon>Pseudomonadati</taxon>
        <taxon>Pseudomonadota</taxon>
        <taxon>Gammaproteobacteria</taxon>
        <taxon>Lysobacterales</taxon>
        <taxon>Rhodanobacteraceae</taxon>
        <taxon>Frateuria</taxon>
    </lineage>
</organism>
<dbReference type="eggNOG" id="COG4963">
    <property type="taxonomic scope" value="Bacteria"/>
</dbReference>
<dbReference type="EMBL" id="CP003350">
    <property type="protein sequence ID" value="AFC84683.1"/>
    <property type="molecule type" value="Genomic_DNA"/>
</dbReference>